<keyword evidence="4" id="KW-0963">Cytoplasm</keyword>
<evidence type="ECO:0000256" key="6">
    <source>
        <dbReference type="ARBA" id="ARBA00022723"/>
    </source>
</evidence>
<evidence type="ECO:0000256" key="9">
    <source>
        <dbReference type="ARBA" id="ARBA00022842"/>
    </source>
</evidence>
<evidence type="ECO:0000256" key="7">
    <source>
        <dbReference type="ARBA" id="ARBA00022741"/>
    </source>
</evidence>
<accession>A0ABW2UG83</accession>
<organism evidence="12 13">
    <name type="scientific">Plastorhodobacter daqingensis</name>
    <dbReference type="NCBI Taxonomy" id="1387281"/>
    <lineage>
        <taxon>Bacteria</taxon>
        <taxon>Pseudomonadati</taxon>
        <taxon>Pseudomonadota</taxon>
        <taxon>Alphaproteobacteria</taxon>
        <taxon>Rhodobacterales</taxon>
        <taxon>Paracoccaceae</taxon>
        <taxon>Plastorhodobacter</taxon>
    </lineage>
</organism>
<dbReference type="Gene3D" id="3.40.50.300">
    <property type="entry name" value="P-loop containing nucleotide triphosphate hydrolases"/>
    <property type="match status" value="1"/>
</dbReference>
<dbReference type="NCBIfam" id="TIGR00150">
    <property type="entry name" value="T6A_YjeE"/>
    <property type="match status" value="1"/>
</dbReference>
<reference evidence="13" key="1">
    <citation type="journal article" date="2019" name="Int. J. Syst. Evol. Microbiol.">
        <title>The Global Catalogue of Microorganisms (GCM) 10K type strain sequencing project: providing services to taxonomists for standard genome sequencing and annotation.</title>
        <authorList>
            <consortium name="The Broad Institute Genomics Platform"/>
            <consortium name="The Broad Institute Genome Sequencing Center for Infectious Disease"/>
            <person name="Wu L."/>
            <person name="Ma J."/>
        </authorList>
    </citation>
    <scope>NUCLEOTIDE SEQUENCE [LARGE SCALE GENOMIC DNA]</scope>
    <source>
        <strain evidence="13">CGMCC 1.12750</strain>
    </source>
</reference>
<dbReference type="InterPro" id="IPR003442">
    <property type="entry name" value="T6A_TsaE"/>
</dbReference>
<evidence type="ECO:0000256" key="4">
    <source>
        <dbReference type="ARBA" id="ARBA00022490"/>
    </source>
</evidence>
<gene>
    <name evidence="12" type="primary">tsaE</name>
    <name evidence="12" type="ORF">ACFQXB_00115</name>
</gene>
<evidence type="ECO:0000256" key="1">
    <source>
        <dbReference type="ARBA" id="ARBA00004496"/>
    </source>
</evidence>
<dbReference type="EMBL" id="JBHTFQ010000001">
    <property type="protein sequence ID" value="MFC7702595.1"/>
    <property type="molecule type" value="Genomic_DNA"/>
</dbReference>
<dbReference type="InterPro" id="IPR027417">
    <property type="entry name" value="P-loop_NTPase"/>
</dbReference>
<dbReference type="Pfam" id="PF02367">
    <property type="entry name" value="TsaE"/>
    <property type="match status" value="1"/>
</dbReference>
<comment type="subcellular location">
    <subcellularLocation>
        <location evidence="1">Cytoplasm</location>
    </subcellularLocation>
</comment>
<evidence type="ECO:0000256" key="10">
    <source>
        <dbReference type="ARBA" id="ARBA00032441"/>
    </source>
</evidence>
<dbReference type="PANTHER" id="PTHR33540:SF2">
    <property type="entry name" value="TRNA THREONYLCARBAMOYLADENOSINE BIOSYNTHESIS PROTEIN TSAE"/>
    <property type="match status" value="1"/>
</dbReference>
<evidence type="ECO:0000256" key="5">
    <source>
        <dbReference type="ARBA" id="ARBA00022694"/>
    </source>
</evidence>
<comment type="caution">
    <text evidence="12">The sequence shown here is derived from an EMBL/GenBank/DDBJ whole genome shotgun (WGS) entry which is preliminary data.</text>
</comment>
<proteinExistence type="inferred from homology"/>
<dbReference type="SUPFAM" id="SSF52540">
    <property type="entry name" value="P-loop containing nucleoside triphosphate hydrolases"/>
    <property type="match status" value="1"/>
</dbReference>
<feature type="region of interest" description="Disordered" evidence="11">
    <location>
        <begin position="156"/>
        <end position="179"/>
    </location>
</feature>
<keyword evidence="9" id="KW-0460">Magnesium</keyword>
<keyword evidence="13" id="KW-1185">Reference proteome</keyword>
<evidence type="ECO:0000256" key="11">
    <source>
        <dbReference type="SAM" id="MobiDB-lite"/>
    </source>
</evidence>
<evidence type="ECO:0000313" key="12">
    <source>
        <dbReference type="EMBL" id="MFC7702595.1"/>
    </source>
</evidence>
<comment type="similarity">
    <text evidence="2">Belongs to the TsaE family.</text>
</comment>
<dbReference type="Proteomes" id="UP001596516">
    <property type="component" value="Unassembled WGS sequence"/>
</dbReference>
<dbReference type="RefSeq" id="WP_377397259.1">
    <property type="nucleotide sequence ID" value="NZ_JBHTFQ010000001.1"/>
</dbReference>
<keyword evidence="8" id="KW-0067">ATP-binding</keyword>
<dbReference type="PANTHER" id="PTHR33540">
    <property type="entry name" value="TRNA THREONYLCARBAMOYLADENOSINE BIOSYNTHESIS PROTEIN TSAE"/>
    <property type="match status" value="1"/>
</dbReference>
<evidence type="ECO:0000256" key="8">
    <source>
        <dbReference type="ARBA" id="ARBA00022840"/>
    </source>
</evidence>
<keyword evidence="7" id="KW-0547">Nucleotide-binding</keyword>
<evidence type="ECO:0000256" key="2">
    <source>
        <dbReference type="ARBA" id="ARBA00007599"/>
    </source>
</evidence>
<keyword evidence="6" id="KW-0479">Metal-binding</keyword>
<protein>
    <recommendedName>
        <fullName evidence="3">tRNA threonylcarbamoyladenosine biosynthesis protein TsaE</fullName>
    </recommendedName>
    <alternativeName>
        <fullName evidence="10">t(6)A37 threonylcarbamoyladenosine biosynthesis protein TsaE</fullName>
    </alternativeName>
</protein>
<name>A0ABW2UG83_9RHOB</name>
<evidence type="ECO:0000313" key="13">
    <source>
        <dbReference type="Proteomes" id="UP001596516"/>
    </source>
</evidence>
<evidence type="ECO:0000256" key="3">
    <source>
        <dbReference type="ARBA" id="ARBA00019010"/>
    </source>
</evidence>
<feature type="compositionally biased region" description="Polar residues" evidence="11">
    <location>
        <begin position="168"/>
        <end position="179"/>
    </location>
</feature>
<sequence length="179" mass="19143">MTDASLTLTLPDAEATALLARKLAPGLAAGDVLLLEGPIGAGKSHFARALIRARLQAPDAEVPSPTFTLVQTYDDGKAEIWHADLYRLGHPDEGAELGLDQAFTTAICLIEWPERLGDLTPPDALHLRFEPLADDSRRLQITAPESWQRRLAVLSGSGESLAEDAPDSAQTQTAPSQDA</sequence>
<keyword evidence="5" id="KW-0819">tRNA processing</keyword>